<dbReference type="EMBL" id="NNAY01000824">
    <property type="protein sequence ID" value="OXU26318.1"/>
    <property type="molecule type" value="Genomic_DNA"/>
</dbReference>
<dbReference type="InterPro" id="IPR013525">
    <property type="entry name" value="ABC2_TM"/>
</dbReference>
<sequence length="142" mass="15850">MELWLKEYNTIPGAIIQPLIYSSFIYVVVGFNGNYENFLLFITPIILSAFSASAIGYLMSAVFESVNAASLLSVPIDFVTLIFSGIFLQIGNLPSYISWIKYISQFYYGVEAVSLTQWQGIHYIASVTIQGVVKLLDRPTNT</sequence>
<evidence type="ECO:0000256" key="4">
    <source>
        <dbReference type="ARBA" id="ARBA00022989"/>
    </source>
</evidence>
<keyword evidence="5 6" id="KW-0472">Membrane</keyword>
<dbReference type="GO" id="GO:0016020">
    <property type="term" value="C:membrane"/>
    <property type="evidence" value="ECO:0007669"/>
    <property type="project" value="UniProtKB-SubCell"/>
</dbReference>
<evidence type="ECO:0000256" key="2">
    <source>
        <dbReference type="ARBA" id="ARBA00022448"/>
    </source>
</evidence>
<feature type="domain" description="ABC-2 type transporter transmembrane" evidence="7">
    <location>
        <begin position="11"/>
        <end position="117"/>
    </location>
</feature>
<evidence type="ECO:0000313" key="9">
    <source>
        <dbReference type="Proteomes" id="UP000215335"/>
    </source>
</evidence>
<evidence type="ECO:0000313" key="8">
    <source>
        <dbReference type="EMBL" id="OXU26318.1"/>
    </source>
</evidence>
<proteinExistence type="predicted"/>
<evidence type="ECO:0000259" key="7">
    <source>
        <dbReference type="Pfam" id="PF01061"/>
    </source>
</evidence>
<feature type="transmembrane region" description="Helical" evidence="6">
    <location>
        <begin position="38"/>
        <end position="59"/>
    </location>
</feature>
<gene>
    <name evidence="8" type="ORF">TSAR_007761</name>
</gene>
<keyword evidence="3 6" id="KW-0812">Transmembrane</keyword>
<dbReference type="PANTHER" id="PTHR48041">
    <property type="entry name" value="ABC TRANSPORTER G FAMILY MEMBER 28"/>
    <property type="match status" value="1"/>
</dbReference>
<evidence type="ECO:0000256" key="5">
    <source>
        <dbReference type="ARBA" id="ARBA00023136"/>
    </source>
</evidence>
<comment type="subcellular location">
    <subcellularLocation>
        <location evidence="1">Membrane</location>
        <topology evidence="1">Multi-pass membrane protein</topology>
    </subcellularLocation>
</comment>
<keyword evidence="2" id="KW-0813">Transport</keyword>
<evidence type="ECO:0000256" key="1">
    <source>
        <dbReference type="ARBA" id="ARBA00004141"/>
    </source>
</evidence>
<feature type="transmembrane region" description="Helical" evidence="6">
    <location>
        <begin position="12"/>
        <end position="31"/>
    </location>
</feature>
<keyword evidence="4 6" id="KW-1133">Transmembrane helix</keyword>
<keyword evidence="9" id="KW-1185">Reference proteome</keyword>
<dbReference type="GO" id="GO:0140359">
    <property type="term" value="F:ABC-type transporter activity"/>
    <property type="evidence" value="ECO:0007669"/>
    <property type="project" value="InterPro"/>
</dbReference>
<evidence type="ECO:0000256" key="3">
    <source>
        <dbReference type="ARBA" id="ARBA00022692"/>
    </source>
</evidence>
<dbReference type="OrthoDB" id="66620at2759"/>
<dbReference type="AlphaFoldDB" id="A0A232F796"/>
<evidence type="ECO:0000256" key="6">
    <source>
        <dbReference type="SAM" id="Phobius"/>
    </source>
</evidence>
<name>A0A232F796_9HYME</name>
<dbReference type="PANTHER" id="PTHR48041:SF139">
    <property type="entry name" value="PROTEIN SCARLET"/>
    <property type="match status" value="1"/>
</dbReference>
<reference evidence="8 9" key="1">
    <citation type="journal article" date="2017" name="Curr. Biol.">
        <title>The Evolution of Venom by Co-option of Single-Copy Genes.</title>
        <authorList>
            <person name="Martinson E.O."/>
            <person name="Mrinalini"/>
            <person name="Kelkar Y.D."/>
            <person name="Chang C.H."/>
            <person name="Werren J.H."/>
        </authorList>
    </citation>
    <scope>NUCLEOTIDE SEQUENCE [LARGE SCALE GENOMIC DNA]</scope>
    <source>
        <strain evidence="8 9">Alberta</strain>
        <tissue evidence="8">Whole body</tissue>
    </source>
</reference>
<accession>A0A232F796</accession>
<dbReference type="Proteomes" id="UP000215335">
    <property type="component" value="Unassembled WGS sequence"/>
</dbReference>
<comment type="caution">
    <text evidence="8">The sequence shown here is derived from an EMBL/GenBank/DDBJ whole genome shotgun (WGS) entry which is preliminary data.</text>
</comment>
<protein>
    <recommendedName>
        <fullName evidence="7">ABC-2 type transporter transmembrane domain-containing protein</fullName>
    </recommendedName>
</protein>
<dbReference type="InterPro" id="IPR050352">
    <property type="entry name" value="ABCG_transporters"/>
</dbReference>
<feature type="transmembrane region" description="Helical" evidence="6">
    <location>
        <begin position="71"/>
        <end position="91"/>
    </location>
</feature>
<dbReference type="Pfam" id="PF01061">
    <property type="entry name" value="ABC2_membrane"/>
    <property type="match status" value="1"/>
</dbReference>
<organism evidence="8 9">
    <name type="scientific">Trichomalopsis sarcophagae</name>
    <dbReference type="NCBI Taxonomy" id="543379"/>
    <lineage>
        <taxon>Eukaryota</taxon>
        <taxon>Metazoa</taxon>
        <taxon>Ecdysozoa</taxon>
        <taxon>Arthropoda</taxon>
        <taxon>Hexapoda</taxon>
        <taxon>Insecta</taxon>
        <taxon>Pterygota</taxon>
        <taxon>Neoptera</taxon>
        <taxon>Endopterygota</taxon>
        <taxon>Hymenoptera</taxon>
        <taxon>Apocrita</taxon>
        <taxon>Proctotrupomorpha</taxon>
        <taxon>Chalcidoidea</taxon>
        <taxon>Pteromalidae</taxon>
        <taxon>Pteromalinae</taxon>
        <taxon>Trichomalopsis</taxon>
    </lineage>
</organism>
<dbReference type="STRING" id="543379.A0A232F796"/>